<keyword evidence="1" id="KW-0472">Membrane</keyword>
<keyword evidence="1" id="KW-1133">Transmembrane helix</keyword>
<dbReference type="Pfam" id="PF02517">
    <property type="entry name" value="Rce1-like"/>
    <property type="match status" value="1"/>
</dbReference>
<dbReference type="RefSeq" id="WP_069830550.1">
    <property type="nucleotide sequence ID" value="NZ_MDJD01000044.1"/>
</dbReference>
<evidence type="ECO:0000259" key="2">
    <source>
        <dbReference type="Pfam" id="PF02517"/>
    </source>
</evidence>
<feature type="transmembrane region" description="Helical" evidence="1">
    <location>
        <begin position="73"/>
        <end position="93"/>
    </location>
</feature>
<dbReference type="GO" id="GO:0080120">
    <property type="term" value="P:CAAX-box protein maturation"/>
    <property type="evidence" value="ECO:0007669"/>
    <property type="project" value="UniProtKB-ARBA"/>
</dbReference>
<feature type="transmembrane region" description="Helical" evidence="1">
    <location>
        <begin position="209"/>
        <end position="229"/>
    </location>
</feature>
<dbReference type="InterPro" id="IPR003675">
    <property type="entry name" value="Rce1/LyrA-like_dom"/>
</dbReference>
<evidence type="ECO:0000313" key="4">
    <source>
        <dbReference type="Proteomes" id="UP000095713"/>
    </source>
</evidence>
<feature type="transmembrane region" description="Helical" evidence="1">
    <location>
        <begin position="51"/>
        <end position="68"/>
    </location>
</feature>
<evidence type="ECO:0000256" key="1">
    <source>
        <dbReference type="SAM" id="Phobius"/>
    </source>
</evidence>
<feature type="transmembrane region" description="Helical" evidence="1">
    <location>
        <begin position="6"/>
        <end position="22"/>
    </location>
</feature>
<dbReference type="STRING" id="1849968.A8C32_16595"/>
<dbReference type="Proteomes" id="UP000095713">
    <property type="component" value="Unassembled WGS sequence"/>
</dbReference>
<sequence>MDISIIAIYGLLLCGVFSLGTKFKLLKRIPLWLFFLTISFILAIVNEKASFFSLVYTIVLGFSVYYYYQKKYILLFFLILALSIPLAFHFSILDFNNYRYLRNIILTGSSSPYSLYFNLDKTIVGMFIIGFCLEYKKVEFLLILKLVVINLLLMGLIFFVLATVLGYSKFEPKLPYFTPVWVLVNLFFTCMAEEAIFRKLIQQRIHDSLSGKYALVLSVLIASLAFGLAHFSGGIAYIVLASLAGMFYGYVYYKSKRIESSILLHFGFNLLHLLLFSYPALK</sequence>
<reference evidence="3 4" key="1">
    <citation type="submission" date="2016-05" db="EMBL/GenBank/DDBJ databases">
        <title>Draft Genome Sequence of Algibacter sp. Strain SK-16 Isolated from the Surface Water of Aburatsubo Inlet.</title>
        <authorList>
            <person name="Wong S.-K."/>
            <person name="Yoshizawa S."/>
            <person name="Nakajima Y."/>
            <person name="Ogura Y."/>
            <person name="Tetsuya H."/>
            <person name="Hamasaki K."/>
        </authorList>
    </citation>
    <scope>NUCLEOTIDE SEQUENCE [LARGE SCALE GENOMIC DNA]</scope>
    <source>
        <strain evidence="3 4">SK-16</strain>
    </source>
</reference>
<feature type="transmembrane region" description="Helical" evidence="1">
    <location>
        <begin position="140"/>
        <end position="164"/>
    </location>
</feature>
<dbReference type="EMBL" id="MDJD01000044">
    <property type="protein sequence ID" value="OEK07723.1"/>
    <property type="molecule type" value="Genomic_DNA"/>
</dbReference>
<feature type="domain" description="CAAX prenyl protease 2/Lysostaphin resistance protein A-like" evidence="2">
    <location>
        <begin position="178"/>
        <end position="271"/>
    </location>
</feature>
<proteinExistence type="predicted"/>
<keyword evidence="4" id="KW-1185">Reference proteome</keyword>
<feature type="transmembrane region" description="Helical" evidence="1">
    <location>
        <begin position="29"/>
        <end position="45"/>
    </location>
</feature>
<keyword evidence="1" id="KW-0812">Transmembrane</keyword>
<feature type="transmembrane region" description="Helical" evidence="1">
    <location>
        <begin position="235"/>
        <end position="253"/>
    </location>
</feature>
<feature type="transmembrane region" description="Helical" evidence="1">
    <location>
        <begin position="176"/>
        <end position="197"/>
    </location>
</feature>
<organism evidence="3 4">
    <name type="scientific">Flavivirga aquatica</name>
    <dbReference type="NCBI Taxonomy" id="1849968"/>
    <lineage>
        <taxon>Bacteria</taxon>
        <taxon>Pseudomonadati</taxon>
        <taxon>Bacteroidota</taxon>
        <taxon>Flavobacteriia</taxon>
        <taxon>Flavobacteriales</taxon>
        <taxon>Flavobacteriaceae</taxon>
        <taxon>Flavivirga</taxon>
    </lineage>
</organism>
<feature type="transmembrane region" description="Helical" evidence="1">
    <location>
        <begin position="262"/>
        <end position="281"/>
    </location>
</feature>
<feature type="transmembrane region" description="Helical" evidence="1">
    <location>
        <begin position="113"/>
        <end position="133"/>
    </location>
</feature>
<comment type="caution">
    <text evidence="3">The sequence shown here is derived from an EMBL/GenBank/DDBJ whole genome shotgun (WGS) entry which is preliminary data.</text>
</comment>
<dbReference type="AlphaFoldDB" id="A0A1E5T8L8"/>
<protein>
    <recommendedName>
        <fullName evidence="2">CAAX prenyl protease 2/Lysostaphin resistance protein A-like domain-containing protein</fullName>
    </recommendedName>
</protein>
<gene>
    <name evidence="3" type="ORF">A8C32_16595</name>
</gene>
<evidence type="ECO:0000313" key="3">
    <source>
        <dbReference type="EMBL" id="OEK07723.1"/>
    </source>
</evidence>
<dbReference type="GO" id="GO:0004175">
    <property type="term" value="F:endopeptidase activity"/>
    <property type="evidence" value="ECO:0007669"/>
    <property type="project" value="UniProtKB-ARBA"/>
</dbReference>
<dbReference type="OrthoDB" id="5322702at2"/>
<accession>A0A1E5T8L8</accession>
<name>A0A1E5T8L8_9FLAO</name>